<proteinExistence type="predicted"/>
<feature type="compositionally biased region" description="Polar residues" evidence="1">
    <location>
        <begin position="36"/>
        <end position="49"/>
    </location>
</feature>
<sequence length="371" mass="40813">MEQPRITVQSKGKAVQKEITAGTRTPVSSAKHRPIQQDSSRVPVNQTKSPEQKKDLSAEKGRISFASLSIPWKDQEKWGEGIEWGSPHSNHPWGKKDRQPLRNLLISVGAAVLLGTLMGIVVLSLFFSGEPASSRSIDSHLKTFPGQMEKSGENQPQGNAADTVRLPALKAVLIQGGIYKEEAGAQQALRQLRAKGLAAILTDDSPYRIYLGTGINRDDALQLSNVIGEQEDRIYLKEVAVGEQGIPVKGNEVKKNMRAVTPFLKKGHELFQSMAQQTAKALGASTKPAALTEWDQVEGSYNQMMKEREQAEARVPDAAKPAFRQMVQALDQAFQTGKSGQSRTDAALLWQIQEGLVRYTLAYEKFVDTLQ</sequence>
<keyword evidence="2" id="KW-1133">Transmembrane helix</keyword>
<evidence type="ECO:0000313" key="4">
    <source>
        <dbReference type="EMBL" id="GGE18546.1"/>
    </source>
</evidence>
<protein>
    <recommendedName>
        <fullName evidence="3">SPOR domain-containing protein</fullName>
    </recommendedName>
</protein>
<dbReference type="InterPro" id="IPR007730">
    <property type="entry name" value="SPOR-like_dom"/>
</dbReference>
<keyword evidence="2" id="KW-0812">Transmembrane</keyword>
<feature type="domain" description="SPOR" evidence="3">
    <location>
        <begin position="171"/>
        <end position="224"/>
    </location>
</feature>
<dbReference type="AlphaFoldDB" id="A0A8J2YE70"/>
<dbReference type="Proteomes" id="UP000625210">
    <property type="component" value="Unassembled WGS sequence"/>
</dbReference>
<dbReference type="Pfam" id="PF05036">
    <property type="entry name" value="SPOR"/>
    <property type="match status" value="1"/>
</dbReference>
<keyword evidence="2" id="KW-0472">Membrane</keyword>
<feature type="compositionally biased region" description="Basic and acidic residues" evidence="1">
    <location>
        <begin position="50"/>
        <end position="60"/>
    </location>
</feature>
<comment type="caution">
    <text evidence="4">The sequence shown here is derived from an EMBL/GenBank/DDBJ whole genome shotgun (WGS) entry which is preliminary data.</text>
</comment>
<dbReference type="RefSeq" id="WP_188647795.1">
    <property type="nucleotide sequence ID" value="NZ_BMHQ01000006.1"/>
</dbReference>
<evidence type="ECO:0000256" key="2">
    <source>
        <dbReference type="SAM" id="Phobius"/>
    </source>
</evidence>
<name>A0A8J2YE70_9BACL</name>
<reference evidence="4" key="1">
    <citation type="journal article" date="2014" name="Int. J. Syst. Evol. Microbiol.">
        <title>Complete genome sequence of Corynebacterium casei LMG S-19264T (=DSM 44701T), isolated from a smear-ripened cheese.</title>
        <authorList>
            <consortium name="US DOE Joint Genome Institute (JGI-PGF)"/>
            <person name="Walter F."/>
            <person name="Albersmeier A."/>
            <person name="Kalinowski J."/>
            <person name="Ruckert C."/>
        </authorList>
    </citation>
    <scope>NUCLEOTIDE SEQUENCE</scope>
    <source>
        <strain evidence="4">CGMCC 1.15179</strain>
    </source>
</reference>
<evidence type="ECO:0000256" key="1">
    <source>
        <dbReference type="SAM" id="MobiDB-lite"/>
    </source>
</evidence>
<dbReference type="GO" id="GO:0042834">
    <property type="term" value="F:peptidoglycan binding"/>
    <property type="evidence" value="ECO:0007669"/>
    <property type="project" value="InterPro"/>
</dbReference>
<gene>
    <name evidence="4" type="ORF">GCM10011571_20570</name>
</gene>
<dbReference type="SUPFAM" id="SSF110997">
    <property type="entry name" value="Sporulation related repeat"/>
    <property type="match status" value="1"/>
</dbReference>
<organism evidence="4 5">
    <name type="scientific">Marinithermofilum abyssi</name>
    <dbReference type="NCBI Taxonomy" id="1571185"/>
    <lineage>
        <taxon>Bacteria</taxon>
        <taxon>Bacillati</taxon>
        <taxon>Bacillota</taxon>
        <taxon>Bacilli</taxon>
        <taxon>Bacillales</taxon>
        <taxon>Thermoactinomycetaceae</taxon>
        <taxon>Marinithermofilum</taxon>
    </lineage>
</organism>
<feature type="transmembrane region" description="Helical" evidence="2">
    <location>
        <begin position="104"/>
        <end position="127"/>
    </location>
</feature>
<dbReference type="EMBL" id="BMHQ01000006">
    <property type="protein sequence ID" value="GGE18546.1"/>
    <property type="molecule type" value="Genomic_DNA"/>
</dbReference>
<feature type="region of interest" description="Disordered" evidence="1">
    <location>
        <begin position="1"/>
        <end position="60"/>
    </location>
</feature>
<accession>A0A8J2YE70</accession>
<keyword evidence="5" id="KW-1185">Reference proteome</keyword>
<feature type="compositionally biased region" description="Polar residues" evidence="1">
    <location>
        <begin position="1"/>
        <end position="10"/>
    </location>
</feature>
<dbReference type="InterPro" id="IPR036680">
    <property type="entry name" value="SPOR-like_sf"/>
</dbReference>
<evidence type="ECO:0000313" key="5">
    <source>
        <dbReference type="Proteomes" id="UP000625210"/>
    </source>
</evidence>
<reference evidence="4" key="2">
    <citation type="submission" date="2020-09" db="EMBL/GenBank/DDBJ databases">
        <authorList>
            <person name="Sun Q."/>
            <person name="Zhou Y."/>
        </authorList>
    </citation>
    <scope>NUCLEOTIDE SEQUENCE</scope>
    <source>
        <strain evidence="4">CGMCC 1.15179</strain>
    </source>
</reference>
<evidence type="ECO:0000259" key="3">
    <source>
        <dbReference type="Pfam" id="PF05036"/>
    </source>
</evidence>